<evidence type="ECO:0000256" key="1">
    <source>
        <dbReference type="ARBA" id="ARBA00023015"/>
    </source>
</evidence>
<keyword evidence="2" id="KW-0238">DNA-binding</keyword>
<feature type="domain" description="HTH araC/xylS-type" evidence="5">
    <location>
        <begin position="240"/>
        <end position="348"/>
    </location>
</feature>
<dbReference type="PANTHER" id="PTHR43280:SF29">
    <property type="entry name" value="ARAC-FAMILY TRANSCRIPTIONAL REGULATOR"/>
    <property type="match status" value="1"/>
</dbReference>
<dbReference type="SUPFAM" id="SSF46689">
    <property type="entry name" value="Homeodomain-like"/>
    <property type="match status" value="1"/>
</dbReference>
<dbReference type="Proteomes" id="UP000238442">
    <property type="component" value="Chromosome"/>
</dbReference>
<organism evidence="6 7">
    <name type="scientific">Pukyongia salina</name>
    <dbReference type="NCBI Taxonomy" id="2094025"/>
    <lineage>
        <taxon>Bacteria</taxon>
        <taxon>Pseudomonadati</taxon>
        <taxon>Bacteroidota</taxon>
        <taxon>Flavobacteriia</taxon>
        <taxon>Flavobacteriales</taxon>
        <taxon>Flavobacteriaceae</taxon>
        <taxon>Pukyongia</taxon>
    </lineage>
</organism>
<feature type="transmembrane region" description="Helical" evidence="4">
    <location>
        <begin position="136"/>
        <end position="155"/>
    </location>
</feature>
<dbReference type="Pfam" id="PF12833">
    <property type="entry name" value="HTH_18"/>
    <property type="match status" value="1"/>
</dbReference>
<feature type="transmembrane region" description="Helical" evidence="4">
    <location>
        <begin position="6"/>
        <end position="24"/>
    </location>
</feature>
<dbReference type="InterPro" id="IPR018062">
    <property type="entry name" value="HTH_AraC-typ_CS"/>
</dbReference>
<dbReference type="PROSITE" id="PS00041">
    <property type="entry name" value="HTH_ARAC_FAMILY_1"/>
    <property type="match status" value="1"/>
</dbReference>
<accession>A0A2S0HYL8</accession>
<gene>
    <name evidence="6" type="ORF">C5O00_11480</name>
</gene>
<dbReference type="OrthoDB" id="5492415at2"/>
<dbReference type="AlphaFoldDB" id="A0A2S0HYL8"/>
<dbReference type="Gene3D" id="1.10.10.60">
    <property type="entry name" value="Homeodomain-like"/>
    <property type="match status" value="1"/>
</dbReference>
<dbReference type="EMBL" id="CP027062">
    <property type="protein sequence ID" value="AVI51752.1"/>
    <property type="molecule type" value="Genomic_DNA"/>
</dbReference>
<sequence>MEWIRYFIFLEALIAMFLAGGLFFKEANLKSRTISLLMAMFGVHMLIFVYGSSELTNLYPVFKSWFYYEIGFLFGPVLFIHLQAFLSGKDKLKWHDLLHLLPIVAYWLFYGDVLFIPSEERVAYVQANFLTRTMTWNYTLAIQMCVYGLANLVLVVKSRHSIEKRKFIYAAVLVIFYLIATTVITWLTWFADGWRDFAIYYLLISLLMFAVGYIIYFDPQFYKAFRKKYFSSSLDESKMNTISEKIEKAFNQDRIFLKNNLSIRMLGRELDEKPYHVSQTFSEKIQINFNDYVNRHRVIYAKALLKDPNYHQFKIEAIAQESGFNNKVTFYKAFTKFIKVTPSKYRKDHLVNRNNLQQK</sequence>
<feature type="transmembrane region" description="Helical" evidence="4">
    <location>
        <begin position="65"/>
        <end position="85"/>
    </location>
</feature>
<keyword evidence="4" id="KW-1133">Transmembrane helix</keyword>
<dbReference type="PROSITE" id="PS01124">
    <property type="entry name" value="HTH_ARAC_FAMILY_2"/>
    <property type="match status" value="1"/>
</dbReference>
<dbReference type="PANTHER" id="PTHR43280">
    <property type="entry name" value="ARAC-FAMILY TRANSCRIPTIONAL REGULATOR"/>
    <property type="match status" value="1"/>
</dbReference>
<proteinExistence type="predicted"/>
<evidence type="ECO:0000256" key="3">
    <source>
        <dbReference type="ARBA" id="ARBA00023163"/>
    </source>
</evidence>
<dbReference type="GO" id="GO:0043565">
    <property type="term" value="F:sequence-specific DNA binding"/>
    <property type="evidence" value="ECO:0007669"/>
    <property type="project" value="InterPro"/>
</dbReference>
<evidence type="ECO:0000313" key="6">
    <source>
        <dbReference type="EMBL" id="AVI51752.1"/>
    </source>
</evidence>
<feature type="transmembrane region" description="Helical" evidence="4">
    <location>
        <begin position="197"/>
        <end position="217"/>
    </location>
</feature>
<keyword evidence="4" id="KW-0812">Transmembrane</keyword>
<keyword evidence="4" id="KW-0472">Membrane</keyword>
<keyword evidence="7" id="KW-1185">Reference proteome</keyword>
<keyword evidence="1" id="KW-0805">Transcription regulation</keyword>
<keyword evidence="3" id="KW-0804">Transcription</keyword>
<name>A0A2S0HYL8_9FLAO</name>
<protein>
    <submittedName>
        <fullName evidence="6">AraC family transcriptional regulator</fullName>
    </submittedName>
</protein>
<feature type="transmembrane region" description="Helical" evidence="4">
    <location>
        <begin position="167"/>
        <end position="191"/>
    </location>
</feature>
<evidence type="ECO:0000313" key="7">
    <source>
        <dbReference type="Proteomes" id="UP000238442"/>
    </source>
</evidence>
<feature type="transmembrane region" description="Helical" evidence="4">
    <location>
        <begin position="36"/>
        <end position="53"/>
    </location>
</feature>
<dbReference type="KEGG" id="aue:C5O00_11480"/>
<evidence type="ECO:0000259" key="5">
    <source>
        <dbReference type="PROSITE" id="PS01124"/>
    </source>
</evidence>
<dbReference type="InterPro" id="IPR018060">
    <property type="entry name" value="HTH_AraC"/>
</dbReference>
<evidence type="ECO:0000256" key="4">
    <source>
        <dbReference type="SAM" id="Phobius"/>
    </source>
</evidence>
<dbReference type="InterPro" id="IPR009057">
    <property type="entry name" value="Homeodomain-like_sf"/>
</dbReference>
<reference evidence="6 7" key="1">
    <citation type="submission" date="2018-02" db="EMBL/GenBank/DDBJ databases">
        <title>Genomic analysis of the strain RR4-38 isolated from a seawater recirculating aquaculture system.</title>
        <authorList>
            <person name="Kim Y.-S."/>
            <person name="Jang Y.H."/>
            <person name="Kim K.-H."/>
        </authorList>
    </citation>
    <scope>NUCLEOTIDE SEQUENCE [LARGE SCALE GENOMIC DNA]</scope>
    <source>
        <strain evidence="6 7">RR4-38</strain>
    </source>
</reference>
<dbReference type="GO" id="GO:0003700">
    <property type="term" value="F:DNA-binding transcription factor activity"/>
    <property type="evidence" value="ECO:0007669"/>
    <property type="project" value="InterPro"/>
</dbReference>
<evidence type="ECO:0000256" key="2">
    <source>
        <dbReference type="ARBA" id="ARBA00023125"/>
    </source>
</evidence>
<dbReference type="RefSeq" id="WP_105216992.1">
    <property type="nucleotide sequence ID" value="NZ_CP027062.1"/>
</dbReference>
<dbReference type="SMART" id="SM00342">
    <property type="entry name" value="HTH_ARAC"/>
    <property type="match status" value="1"/>
</dbReference>